<keyword evidence="2" id="KW-1133">Transmembrane helix</keyword>
<feature type="transmembrane region" description="Helical" evidence="2">
    <location>
        <begin position="53"/>
        <end position="74"/>
    </location>
</feature>
<evidence type="ECO:0000256" key="1">
    <source>
        <dbReference type="SAM" id="MobiDB-lite"/>
    </source>
</evidence>
<sequence length="226" mass="24001">MAKRWKNLLVWLHVLTSVGWMSQAIALFALLVYGMSSGDAAGFRMARVLDHHVLAAMANASAFTGMMLSALTPWGYFRHWWVLGKFVITIVQLYMGIFLLSGNLNAAAEGAPVSPWMSVGTALMASAIAFQCWLSVAKPWTKTPWSGTAKLPSGSPAMVAVAVAVPIADIAIGTYLGNPMPVLSLLVVIGYSIRRAATVRSRSSAASGRGTSARPARRDAAAPGPR</sequence>
<dbReference type="EMBL" id="VOBR01000013">
    <property type="protein sequence ID" value="TWP50213.1"/>
    <property type="molecule type" value="Genomic_DNA"/>
</dbReference>
<keyword evidence="4" id="KW-1185">Reference proteome</keyword>
<keyword evidence="2" id="KW-0472">Membrane</keyword>
<feature type="transmembrane region" description="Helical" evidence="2">
    <location>
        <begin position="12"/>
        <end position="33"/>
    </location>
</feature>
<feature type="transmembrane region" description="Helical" evidence="2">
    <location>
        <begin position="182"/>
        <end position="199"/>
    </location>
</feature>
<evidence type="ECO:0000313" key="3">
    <source>
        <dbReference type="EMBL" id="TWP50213.1"/>
    </source>
</evidence>
<keyword evidence="2" id="KW-0812">Transmembrane</keyword>
<gene>
    <name evidence="3" type="ORF">FKR81_21110</name>
</gene>
<accession>A0A563ERD5</accession>
<evidence type="ECO:0000313" key="4">
    <source>
        <dbReference type="Proteomes" id="UP000316639"/>
    </source>
</evidence>
<dbReference type="OrthoDB" id="8082651at2"/>
<dbReference type="Proteomes" id="UP000316639">
    <property type="component" value="Unassembled WGS sequence"/>
</dbReference>
<reference evidence="3 4" key="1">
    <citation type="submission" date="2019-07" db="EMBL/GenBank/DDBJ databases">
        <title>Lentzea xizangensis sp. nov., isolated from Qinghai-Tibetan Plateau Soils.</title>
        <authorList>
            <person name="Huang J."/>
        </authorList>
    </citation>
    <scope>NUCLEOTIDE SEQUENCE [LARGE SCALE GENOMIC DNA]</scope>
    <source>
        <strain evidence="3 4">FXJ1.1311</strain>
    </source>
</reference>
<proteinExistence type="predicted"/>
<evidence type="ECO:0000256" key="2">
    <source>
        <dbReference type="SAM" id="Phobius"/>
    </source>
</evidence>
<comment type="caution">
    <text evidence="3">The sequence shown here is derived from an EMBL/GenBank/DDBJ whole genome shotgun (WGS) entry which is preliminary data.</text>
</comment>
<feature type="region of interest" description="Disordered" evidence="1">
    <location>
        <begin position="203"/>
        <end position="226"/>
    </location>
</feature>
<feature type="transmembrane region" description="Helical" evidence="2">
    <location>
        <begin position="116"/>
        <end position="136"/>
    </location>
</feature>
<dbReference type="RefSeq" id="WP_146353836.1">
    <property type="nucleotide sequence ID" value="NZ_VOBR01000013.1"/>
</dbReference>
<feature type="transmembrane region" description="Helical" evidence="2">
    <location>
        <begin position="86"/>
        <end position="104"/>
    </location>
</feature>
<dbReference type="AlphaFoldDB" id="A0A563ERD5"/>
<feature type="compositionally biased region" description="Low complexity" evidence="1">
    <location>
        <begin position="203"/>
        <end position="214"/>
    </location>
</feature>
<name>A0A563ERD5_9PSEU</name>
<protein>
    <submittedName>
        <fullName evidence="3">Uncharacterized protein</fullName>
    </submittedName>
</protein>
<organism evidence="3 4">
    <name type="scientific">Lentzea tibetensis</name>
    <dbReference type="NCBI Taxonomy" id="2591470"/>
    <lineage>
        <taxon>Bacteria</taxon>
        <taxon>Bacillati</taxon>
        <taxon>Actinomycetota</taxon>
        <taxon>Actinomycetes</taxon>
        <taxon>Pseudonocardiales</taxon>
        <taxon>Pseudonocardiaceae</taxon>
        <taxon>Lentzea</taxon>
    </lineage>
</organism>